<evidence type="ECO:0000256" key="2">
    <source>
        <dbReference type="ARBA" id="ARBA00023125"/>
    </source>
</evidence>
<accession>A0A200JEL9</accession>
<dbReference type="PROSITE" id="PS01124">
    <property type="entry name" value="HTH_ARAC_FAMILY_2"/>
    <property type="match status" value="1"/>
</dbReference>
<keyword evidence="7" id="KW-1185">Reference proteome</keyword>
<dbReference type="Proteomes" id="UP000196151">
    <property type="component" value="Chromosome"/>
</dbReference>
<protein>
    <recommendedName>
        <fullName evidence="4">HTH araC/xylS-type domain-containing protein</fullName>
    </recommendedName>
</protein>
<keyword evidence="1" id="KW-0805">Transcription regulation</keyword>
<dbReference type="GO" id="GO:0043565">
    <property type="term" value="F:sequence-specific DNA binding"/>
    <property type="evidence" value="ECO:0007669"/>
    <property type="project" value="InterPro"/>
</dbReference>
<dbReference type="Gene3D" id="1.10.10.60">
    <property type="entry name" value="Homeodomain-like"/>
    <property type="match status" value="2"/>
</dbReference>
<dbReference type="InterPro" id="IPR018060">
    <property type="entry name" value="HTH_AraC"/>
</dbReference>
<dbReference type="Pfam" id="PF12833">
    <property type="entry name" value="HTH_18"/>
    <property type="match status" value="1"/>
</dbReference>
<sequence>MYTFSKEQFDCFFDFLKTLDCYNKTQDGMIEELNNFETNPKRQIASFVCQSTKKRLTYLAPYIRILYVLSGSVKILIDDKELLYKAGCLVLANEWTVVEYEEMEAETTMLSFYFKKEYFNDSLLAQFAEEPIIYRFFVESIKETEENSHYFIFQFSPNEDIHVYALLLLKQIVKMRYFNNKVTKSAFVLFVVEISQLSDKGLCVKDSNLSSGVLVEEILAHIETHLTTVTLSETAEKFHFHPNYLSAFIKKQTDKNFSDWVIHYRLRYAETYLRQTDLPIQTIIEEIGYQDKAFFFKLFKDHYQTTPGKYRKLVKNNVQ</sequence>
<evidence type="ECO:0000313" key="6">
    <source>
        <dbReference type="EMBL" id="WYJ95546.1"/>
    </source>
</evidence>
<evidence type="ECO:0000256" key="3">
    <source>
        <dbReference type="ARBA" id="ARBA00023163"/>
    </source>
</evidence>
<dbReference type="PANTHER" id="PTHR43280:SF2">
    <property type="entry name" value="HTH-TYPE TRANSCRIPTIONAL REGULATOR EXSA"/>
    <property type="match status" value="1"/>
</dbReference>
<dbReference type="SUPFAM" id="SSF46689">
    <property type="entry name" value="Homeodomain-like"/>
    <property type="match status" value="1"/>
</dbReference>
<gene>
    <name evidence="5" type="ORF">A5889_000502</name>
    <name evidence="6" type="ORF">A5889_003094</name>
</gene>
<feature type="domain" description="HTH araC/xylS-type" evidence="4">
    <location>
        <begin position="216"/>
        <end position="313"/>
    </location>
</feature>
<evidence type="ECO:0000313" key="5">
    <source>
        <dbReference type="EMBL" id="OUZ35027.1"/>
    </source>
</evidence>
<dbReference type="OrthoDB" id="9816335at2"/>
<dbReference type="InterPro" id="IPR018062">
    <property type="entry name" value="HTH_AraC-typ_CS"/>
</dbReference>
<dbReference type="GO" id="GO:0003700">
    <property type="term" value="F:DNA-binding transcription factor activity"/>
    <property type="evidence" value="ECO:0007669"/>
    <property type="project" value="InterPro"/>
</dbReference>
<proteinExistence type="predicted"/>
<reference evidence="6" key="2">
    <citation type="submission" date="2017-05" db="EMBL/GenBank/DDBJ databases">
        <authorList>
            <consortium name="The Broad Institute Genomics Platform"/>
            <consortium name="The Broad Institute Genomic Center for Infectious Diseases"/>
            <person name="Earl A."/>
            <person name="Manson A."/>
            <person name="Schwartman J."/>
            <person name="Gilmore M."/>
            <person name="Abouelleil A."/>
            <person name="Cao P."/>
            <person name="Chapman S."/>
            <person name="Cusick C."/>
            <person name="Shea T."/>
            <person name="Young S."/>
            <person name="Neafsey D."/>
            <person name="Nusbaum C."/>
            <person name="Birren B."/>
        </authorList>
    </citation>
    <scope>NUCLEOTIDE SEQUENCE</scope>
    <source>
        <strain evidence="6">9D6_DIV0238</strain>
    </source>
</reference>
<keyword evidence="2" id="KW-0238">DNA-binding</keyword>
<dbReference type="AlphaFoldDB" id="A0A200JEL9"/>
<evidence type="ECO:0000256" key="1">
    <source>
        <dbReference type="ARBA" id="ARBA00023015"/>
    </source>
</evidence>
<dbReference type="RefSeq" id="WP_087639676.1">
    <property type="nucleotide sequence ID" value="NZ_CP147246.1"/>
</dbReference>
<reference evidence="5" key="1">
    <citation type="submission" date="2017-05" db="EMBL/GenBank/DDBJ databases">
        <title>The Genome Sequence of Enterococcus sp. 9D6_DIV0238.</title>
        <authorList>
            <consortium name="The Broad Institute Genomics Platform"/>
            <consortium name="The Broad Institute Genomic Center for Infectious Diseases"/>
            <person name="Earl A."/>
            <person name="Manson A."/>
            <person name="Schwartman J."/>
            <person name="Gilmore M."/>
            <person name="Abouelleil A."/>
            <person name="Cao P."/>
            <person name="Chapman S."/>
            <person name="Cusick C."/>
            <person name="Shea T."/>
            <person name="Young S."/>
            <person name="Neafsey D."/>
            <person name="Nusbaum C."/>
            <person name="Birren B."/>
        </authorList>
    </citation>
    <scope>NUCLEOTIDE SEQUENCE [LARGE SCALE GENOMIC DNA]</scope>
    <source>
        <strain evidence="5">9D6_DIV0238</strain>
    </source>
</reference>
<name>A0A200JEL9_9ENTE</name>
<organism evidence="5">
    <name type="scientific">Candidatus Enterococcus dunnyi</name>
    <dbReference type="NCBI Taxonomy" id="1834192"/>
    <lineage>
        <taxon>Bacteria</taxon>
        <taxon>Bacillati</taxon>
        <taxon>Bacillota</taxon>
        <taxon>Bacilli</taxon>
        <taxon>Lactobacillales</taxon>
        <taxon>Enterococcaceae</taxon>
        <taxon>Enterococcus</taxon>
    </lineage>
</organism>
<dbReference type="InterPro" id="IPR009057">
    <property type="entry name" value="Homeodomain-like_sf"/>
</dbReference>
<dbReference type="SMART" id="SM00342">
    <property type="entry name" value="HTH_ARAC"/>
    <property type="match status" value="1"/>
</dbReference>
<dbReference type="EMBL" id="CP147246">
    <property type="protein sequence ID" value="WYJ95546.1"/>
    <property type="molecule type" value="Genomic_DNA"/>
</dbReference>
<evidence type="ECO:0000313" key="7">
    <source>
        <dbReference type="Proteomes" id="UP000196151"/>
    </source>
</evidence>
<reference evidence="6" key="3">
    <citation type="submission" date="2024-03" db="EMBL/GenBank/DDBJ databases">
        <title>The Genome Sequence of Enterococcus sp. DIV0238c.</title>
        <authorList>
            <consortium name="The Broad Institute Genomics Platform"/>
            <consortium name="The Broad Institute Microbial Omics Core"/>
            <consortium name="The Broad Institute Genomic Center for Infectious Diseases"/>
            <person name="Earl A."/>
            <person name="Manson A."/>
            <person name="Gilmore M."/>
            <person name="Schwartman J."/>
            <person name="Shea T."/>
            <person name="Abouelleil A."/>
            <person name="Cao P."/>
            <person name="Chapman S."/>
            <person name="Cusick C."/>
            <person name="Young S."/>
            <person name="Neafsey D."/>
            <person name="Nusbaum C."/>
            <person name="Birren B."/>
        </authorList>
    </citation>
    <scope>NUCLEOTIDE SEQUENCE</scope>
    <source>
        <strain evidence="6">9D6_DIV0238</strain>
    </source>
</reference>
<dbReference type="PROSITE" id="PS00041">
    <property type="entry name" value="HTH_ARAC_FAMILY_1"/>
    <property type="match status" value="1"/>
</dbReference>
<keyword evidence="3" id="KW-0804">Transcription</keyword>
<dbReference type="EMBL" id="NIBQ01000001">
    <property type="protein sequence ID" value="OUZ35027.1"/>
    <property type="molecule type" value="Genomic_DNA"/>
</dbReference>
<dbReference type="PANTHER" id="PTHR43280">
    <property type="entry name" value="ARAC-FAMILY TRANSCRIPTIONAL REGULATOR"/>
    <property type="match status" value="1"/>
</dbReference>
<evidence type="ECO:0000259" key="4">
    <source>
        <dbReference type="PROSITE" id="PS01124"/>
    </source>
</evidence>